<organism evidence="10 11">
    <name type="scientific">Stomoxys calcitrans</name>
    <name type="common">Stable fly</name>
    <name type="synonym">Conops calcitrans</name>
    <dbReference type="NCBI Taxonomy" id="35570"/>
    <lineage>
        <taxon>Eukaryota</taxon>
        <taxon>Metazoa</taxon>
        <taxon>Ecdysozoa</taxon>
        <taxon>Arthropoda</taxon>
        <taxon>Hexapoda</taxon>
        <taxon>Insecta</taxon>
        <taxon>Pterygota</taxon>
        <taxon>Neoptera</taxon>
        <taxon>Endopterygota</taxon>
        <taxon>Diptera</taxon>
        <taxon>Brachycera</taxon>
        <taxon>Muscomorpha</taxon>
        <taxon>Muscoidea</taxon>
        <taxon>Muscidae</taxon>
        <taxon>Stomoxys</taxon>
    </lineage>
</organism>
<evidence type="ECO:0000256" key="9">
    <source>
        <dbReference type="SAM" id="SignalP"/>
    </source>
</evidence>
<feature type="transmembrane region" description="Helical" evidence="8">
    <location>
        <begin position="576"/>
        <end position="596"/>
    </location>
</feature>
<dbReference type="InterPro" id="IPR052192">
    <property type="entry name" value="Insect_Ionotropic_Sensory_Rcpt"/>
</dbReference>
<name>A0A1I8NRS9_STOCA</name>
<feature type="transmembrane region" description="Helical" evidence="8">
    <location>
        <begin position="385"/>
        <end position="405"/>
    </location>
</feature>
<keyword evidence="4 8" id="KW-1133">Transmembrane helix</keyword>
<keyword evidence="11" id="KW-1185">Reference proteome</keyword>
<dbReference type="EnsemblMetazoa" id="SCAU001473-RA">
    <property type="protein sequence ID" value="SCAU001473-PA"/>
    <property type="gene ID" value="SCAU001473"/>
</dbReference>
<dbReference type="Proteomes" id="UP000095300">
    <property type="component" value="Unassembled WGS sequence"/>
</dbReference>
<feature type="transmembrane region" description="Helical" evidence="8">
    <location>
        <begin position="333"/>
        <end position="353"/>
    </location>
</feature>
<dbReference type="PANTHER" id="PTHR42643">
    <property type="entry name" value="IONOTROPIC RECEPTOR 20A-RELATED"/>
    <property type="match status" value="1"/>
</dbReference>
<keyword evidence="7" id="KW-0325">Glycoprotein</keyword>
<keyword evidence="9" id="KW-0732">Signal</keyword>
<evidence type="ECO:0000256" key="6">
    <source>
        <dbReference type="ARBA" id="ARBA00023170"/>
    </source>
</evidence>
<feature type="signal peptide" evidence="9">
    <location>
        <begin position="1"/>
        <end position="17"/>
    </location>
</feature>
<dbReference type="OrthoDB" id="8044407at2759"/>
<dbReference type="PANTHER" id="PTHR42643:SF39">
    <property type="entry name" value="IONOTROPIC RECEPTOR 56A-RELATED"/>
    <property type="match status" value="1"/>
</dbReference>
<dbReference type="VEuPathDB" id="VectorBase:SCAU001473"/>
<keyword evidence="2" id="KW-1003">Cell membrane</keyword>
<evidence type="ECO:0000256" key="5">
    <source>
        <dbReference type="ARBA" id="ARBA00023136"/>
    </source>
</evidence>
<dbReference type="STRING" id="35570.A0A1I8NRS9"/>
<evidence type="ECO:0000256" key="3">
    <source>
        <dbReference type="ARBA" id="ARBA00022692"/>
    </source>
</evidence>
<evidence type="ECO:0000256" key="7">
    <source>
        <dbReference type="ARBA" id="ARBA00023180"/>
    </source>
</evidence>
<protein>
    <submittedName>
        <fullName evidence="10">Uncharacterized protein</fullName>
    </submittedName>
</protein>
<keyword evidence="3 8" id="KW-0812">Transmembrane</keyword>
<feature type="chain" id="PRO_5016070174" evidence="9">
    <location>
        <begin position="18"/>
        <end position="622"/>
    </location>
</feature>
<accession>A0A1I8NRS9</accession>
<evidence type="ECO:0000256" key="4">
    <source>
        <dbReference type="ARBA" id="ARBA00022989"/>
    </source>
</evidence>
<reference evidence="10" key="1">
    <citation type="submission" date="2020-05" db="UniProtKB">
        <authorList>
            <consortium name="EnsemblMetazoa"/>
        </authorList>
    </citation>
    <scope>IDENTIFICATION</scope>
    <source>
        <strain evidence="10">USDA</strain>
    </source>
</reference>
<evidence type="ECO:0000256" key="2">
    <source>
        <dbReference type="ARBA" id="ARBA00022475"/>
    </source>
</evidence>
<dbReference type="GO" id="GO:0005886">
    <property type="term" value="C:plasma membrane"/>
    <property type="evidence" value="ECO:0007669"/>
    <property type="project" value="UniProtKB-SubCell"/>
</dbReference>
<evidence type="ECO:0000256" key="1">
    <source>
        <dbReference type="ARBA" id="ARBA00004651"/>
    </source>
</evidence>
<evidence type="ECO:0000313" key="10">
    <source>
        <dbReference type="EnsemblMetazoa" id="SCAU001473-PA"/>
    </source>
</evidence>
<comment type="subcellular location">
    <subcellularLocation>
        <location evidence="1">Cell membrane</location>
        <topology evidence="1">Multi-pass membrane protein</topology>
    </subcellularLocation>
</comment>
<sequence length="622" mass="71530">MVLNVIIALILLSSASGTQESNKVTSSMITKMDITFAAELVGSMHSLHQFQNFVFFISQRLICNGSHLAGDLLQEFGKELSMVPAVMLINNTKEMKGFLSTPTLSLVLTTNHDDPIMEVAALSMHGMRLFKTLFIYYPQSSETQESLRSNVDLLYQWIWKHQFINTVLITVEQNIFIQQPYPKPQVINITEDWSMESFFINYRRNLHGYIIKTPIRKDFPRVFYMSKEQPGIKIKSRVSGASGKLFMAFVKHINATISQSGYIGHENEPANVPELLDRVASGQLEISMHSYNDMLNTSSGKSYPIGINDWCIMVPFRKHSPEHEYLQKSFQTYTWLLICFSVVYIAMGIWICSPEQKRDMGVCFLQALSSTLLIMPLKILQTATMRMRCLYVLLFISGFLVTNLYSSKMSSFLTAAPEVTQIDTVQDVINEKLPIMVETYEYNVLLLNNYPKEFMDLLIPVSKSKMDQHRDFFNTSYGYSTQSDRWNFANFQQRFLKNPTFRLSKICIGPFYHVFPLLGDSHLAKPLETFIKDALEMGLTRHWQRQAFLDALFLGYVHMIPNQSSFEPLPLNFFRSLWILLGFGTAMGCLTFVLELRGIDWPKIQKGCGKCCQRLCDKIYEM</sequence>
<evidence type="ECO:0000256" key="8">
    <source>
        <dbReference type="SAM" id="Phobius"/>
    </source>
</evidence>
<keyword evidence="5 8" id="KW-0472">Membrane</keyword>
<dbReference type="AlphaFoldDB" id="A0A1I8NRS9"/>
<keyword evidence="6" id="KW-0675">Receptor</keyword>
<proteinExistence type="predicted"/>
<evidence type="ECO:0000313" key="11">
    <source>
        <dbReference type="Proteomes" id="UP000095300"/>
    </source>
</evidence>